<dbReference type="STRING" id="290340.AAur_3685"/>
<dbReference type="InterPro" id="IPR011335">
    <property type="entry name" value="Restrct_endonuc-II-like"/>
</dbReference>
<gene>
    <name evidence="1" type="ordered locus">AAur_3685</name>
</gene>
<organism evidence="1 2">
    <name type="scientific">Paenarthrobacter aurescens (strain TC1)</name>
    <dbReference type="NCBI Taxonomy" id="290340"/>
    <lineage>
        <taxon>Bacteria</taxon>
        <taxon>Bacillati</taxon>
        <taxon>Actinomycetota</taxon>
        <taxon>Actinomycetes</taxon>
        <taxon>Micrococcales</taxon>
        <taxon>Micrococcaceae</taxon>
        <taxon>Paenarthrobacter</taxon>
    </lineage>
</organism>
<dbReference type="AlphaFoldDB" id="A1RAW0"/>
<dbReference type="EMBL" id="CP000474">
    <property type="protein sequence ID" value="ABM09477.1"/>
    <property type="molecule type" value="Genomic_DNA"/>
</dbReference>
<proteinExistence type="predicted"/>
<evidence type="ECO:0008006" key="3">
    <source>
        <dbReference type="Google" id="ProtNLM"/>
    </source>
</evidence>
<name>A1RAW0_PAEAT</name>
<evidence type="ECO:0000313" key="1">
    <source>
        <dbReference type="EMBL" id="ABM09477.1"/>
    </source>
</evidence>
<dbReference type="SUPFAM" id="SSF52980">
    <property type="entry name" value="Restriction endonuclease-like"/>
    <property type="match status" value="1"/>
</dbReference>
<evidence type="ECO:0000313" key="2">
    <source>
        <dbReference type="Proteomes" id="UP000000637"/>
    </source>
</evidence>
<reference evidence="1 2" key="1">
    <citation type="journal article" date="2006" name="PLoS Genet.">
        <title>Secrets of soil survival revealed by the genome sequence of Arthrobacter aurescens TC1.</title>
        <authorList>
            <person name="Mongodin E.F."/>
            <person name="Shapir N."/>
            <person name="Daugherty S.C."/>
            <person name="DeBoy R.T."/>
            <person name="Emerson J.B."/>
            <person name="Shvartzbeyn A."/>
            <person name="Radune D."/>
            <person name="Vamathevan J."/>
            <person name="Riggs F."/>
            <person name="Grinberg V."/>
            <person name="Khouri H."/>
            <person name="Wackett L.P."/>
            <person name="Nelson K.E."/>
            <person name="Sadowsky M.J."/>
        </authorList>
    </citation>
    <scope>NUCLEOTIDE SEQUENCE [LARGE SCALE GENOMIC DNA]</scope>
    <source>
        <strain evidence="1 2">TC1</strain>
    </source>
</reference>
<sequence length="328" mass="36016">MGNLPEVLGACQQWLMRITAPLPIELQGRSFTLAEQQAAGLPDHRAWNSDLRVASRGIRVPWGKEQDPVHTARLLTAVSGGAVCCRETAAMLWGCPLPWDAQHDFLVHLTRADGTFRPQRRGVRGHRMVLMDSDVSAIDGIPVTTPARTWLDLAGVLPFEDLVAAADHFICSQTRSFGHNRVPLCSVDDLKAQVERHAGARGIRKARAALDLARVGADSVPETRLRLAIGRDFLPEPVLSYVVCDPAGRELVWPDLAFPDFKVAINYDGGHHLSAAQKESDIRREASLAANGWISVVITVEQVRESGYDGVVRRIREALIRGGWSPRG</sequence>
<dbReference type="Proteomes" id="UP000000637">
    <property type="component" value="Chromosome"/>
</dbReference>
<dbReference type="eggNOG" id="COG2852">
    <property type="taxonomic scope" value="Bacteria"/>
</dbReference>
<protein>
    <recommendedName>
        <fullName evidence="3">DUF559 domain-containing protein</fullName>
    </recommendedName>
</protein>
<dbReference type="HOGENOM" id="CLU_052626_5_1_11"/>
<accession>A1RAW0</accession>
<keyword evidence="2" id="KW-1185">Reference proteome</keyword>
<dbReference type="KEGG" id="aau:AAur_3685"/>
<dbReference type="Gene3D" id="3.40.960.10">
    <property type="entry name" value="VSR Endonuclease"/>
    <property type="match status" value="1"/>
</dbReference>